<dbReference type="PANTHER" id="PTHR36933:SF1">
    <property type="entry name" value="SLL0788 PROTEIN"/>
    <property type="match status" value="1"/>
</dbReference>
<proteinExistence type="predicted"/>
<name>A0ABV6A0M9_9PSEU</name>
<dbReference type="Gene3D" id="1.20.1260.10">
    <property type="match status" value="1"/>
</dbReference>
<dbReference type="EMBL" id="JBHLZU010000015">
    <property type="protein sequence ID" value="MFB9905824.1"/>
    <property type="molecule type" value="Genomic_DNA"/>
</dbReference>
<feature type="signal peptide" evidence="1">
    <location>
        <begin position="1"/>
        <end position="21"/>
    </location>
</feature>
<comment type="caution">
    <text evidence="3">The sequence shown here is derived from an EMBL/GenBank/DDBJ whole genome shotgun (WGS) entry which is preliminary data.</text>
</comment>
<evidence type="ECO:0000313" key="3">
    <source>
        <dbReference type="EMBL" id="MFB9905824.1"/>
    </source>
</evidence>
<keyword evidence="1" id="KW-0732">Signal</keyword>
<evidence type="ECO:0000313" key="4">
    <source>
        <dbReference type="Proteomes" id="UP001589693"/>
    </source>
</evidence>
<protein>
    <submittedName>
        <fullName evidence="3">DUF305 domain-containing protein</fullName>
    </submittedName>
</protein>
<dbReference type="PROSITE" id="PS51257">
    <property type="entry name" value="PROKAR_LIPOPROTEIN"/>
    <property type="match status" value="1"/>
</dbReference>
<gene>
    <name evidence="3" type="ORF">ACFFQA_17960</name>
</gene>
<organism evidence="3 4">
    <name type="scientific">Allokutzneria oryzae</name>
    <dbReference type="NCBI Taxonomy" id="1378989"/>
    <lineage>
        <taxon>Bacteria</taxon>
        <taxon>Bacillati</taxon>
        <taxon>Actinomycetota</taxon>
        <taxon>Actinomycetes</taxon>
        <taxon>Pseudonocardiales</taxon>
        <taxon>Pseudonocardiaceae</taxon>
        <taxon>Allokutzneria</taxon>
    </lineage>
</organism>
<evidence type="ECO:0000256" key="1">
    <source>
        <dbReference type="SAM" id="SignalP"/>
    </source>
</evidence>
<dbReference type="Pfam" id="PF03713">
    <property type="entry name" value="DUF305"/>
    <property type="match status" value="1"/>
</dbReference>
<feature type="domain" description="DUF305" evidence="2">
    <location>
        <begin position="47"/>
        <end position="191"/>
    </location>
</feature>
<accession>A0ABV6A0M9</accession>
<keyword evidence="4" id="KW-1185">Reference proteome</keyword>
<dbReference type="InterPro" id="IPR012347">
    <property type="entry name" value="Ferritin-like"/>
</dbReference>
<feature type="chain" id="PRO_5046162203" evidence="1">
    <location>
        <begin position="22"/>
        <end position="194"/>
    </location>
</feature>
<dbReference type="RefSeq" id="WP_377853205.1">
    <property type="nucleotide sequence ID" value="NZ_JBHLZU010000015.1"/>
</dbReference>
<reference evidence="3 4" key="1">
    <citation type="submission" date="2024-09" db="EMBL/GenBank/DDBJ databases">
        <authorList>
            <person name="Sun Q."/>
            <person name="Mori K."/>
        </authorList>
    </citation>
    <scope>NUCLEOTIDE SEQUENCE [LARGE SCALE GENOMIC DNA]</scope>
    <source>
        <strain evidence="3 4">TBRC 7907</strain>
    </source>
</reference>
<dbReference type="PANTHER" id="PTHR36933">
    <property type="entry name" value="SLL0788 PROTEIN"/>
    <property type="match status" value="1"/>
</dbReference>
<dbReference type="InterPro" id="IPR005183">
    <property type="entry name" value="DUF305_CopM-like"/>
</dbReference>
<sequence>MKLIKTAVVAALVTLTVAACGGQPAPAGHSEHSSTSAPAAAKNNAADIAFASGMVPHHQQAVEMADLIPGRSDNPKLVSLGERVRKAQQPEIDKMNGWLKQWGAPAPTGHEGHAGHDMAGMMTPQQMTELKAAKGVTFDKMWLRMMVEHHKGALEMARTELDKGADPDAKKLAKDIVDSQQKEIDEMTAMLAER</sequence>
<dbReference type="Proteomes" id="UP001589693">
    <property type="component" value="Unassembled WGS sequence"/>
</dbReference>
<evidence type="ECO:0000259" key="2">
    <source>
        <dbReference type="Pfam" id="PF03713"/>
    </source>
</evidence>